<evidence type="ECO:0000259" key="14">
    <source>
        <dbReference type="PROSITE" id="PS50157"/>
    </source>
</evidence>
<keyword evidence="5 13" id="KW-0863">Zinc-finger</keyword>
<dbReference type="GO" id="GO:0008270">
    <property type="term" value="F:zinc ion binding"/>
    <property type="evidence" value="ECO:0007669"/>
    <property type="project" value="UniProtKB-UniRule"/>
</dbReference>
<dbReference type="InterPro" id="IPR007198">
    <property type="entry name" value="Ssl1-like"/>
</dbReference>
<reference evidence="17" key="3">
    <citation type="submission" date="2015-06" db="UniProtKB">
        <authorList>
            <consortium name="EnsemblMetazoa"/>
        </authorList>
    </citation>
    <scope>IDENTIFICATION</scope>
</reference>
<feature type="zinc finger region" description="C4-type" evidence="12">
    <location>
        <begin position="283"/>
        <end position="300"/>
    </location>
</feature>
<evidence type="ECO:0000256" key="3">
    <source>
        <dbReference type="ARBA" id="ARBA00022723"/>
    </source>
</evidence>
<dbReference type="GO" id="GO:0006289">
    <property type="term" value="P:nucleotide-excision repair"/>
    <property type="evidence" value="ECO:0007669"/>
    <property type="project" value="UniProtKB-UniRule"/>
</dbReference>
<dbReference type="SUPFAM" id="SSF57889">
    <property type="entry name" value="Cysteine-rich domain"/>
    <property type="match status" value="1"/>
</dbReference>
<dbReference type="GO" id="GO:0005675">
    <property type="term" value="C:transcription factor TFIIH holo complex"/>
    <property type="evidence" value="ECO:0007669"/>
    <property type="project" value="UniProtKB-UniRule"/>
</dbReference>
<dbReference type="PANTHER" id="PTHR12695">
    <property type="entry name" value="GENERAL TRANSCRIPTION FACTOR IIH SUBUNIT 2"/>
    <property type="match status" value="1"/>
</dbReference>
<dbReference type="SMART" id="SM01047">
    <property type="entry name" value="C1_4"/>
    <property type="match status" value="1"/>
</dbReference>
<dbReference type="EMBL" id="KB292507">
    <property type="protein sequence ID" value="ELU17421.1"/>
    <property type="molecule type" value="Genomic_DNA"/>
</dbReference>
<evidence type="ECO:0000256" key="4">
    <source>
        <dbReference type="ARBA" id="ARBA00022763"/>
    </source>
</evidence>
<evidence type="ECO:0000256" key="8">
    <source>
        <dbReference type="ARBA" id="ARBA00023163"/>
    </source>
</evidence>
<dbReference type="InterPro" id="IPR004595">
    <property type="entry name" value="TFIIH_C1-like_dom"/>
</dbReference>
<keyword evidence="4" id="KW-0227">DNA damage</keyword>
<sequence>MDEEKEYTWETEYERTWEALKEDDDGSLQAAVDDVIHRAKRRRALLRDPNVRLGMMRHLFIVVDLSTSMEDQDLRPNRLFASLKLLEKFVEEFFDQNPISQLGILTTSNKRADKLTELGGNPKRHIQALRGLKERACIGEPSLQNALDLAAQTLKHMPGHSSREVLIVFGSLTTCDPGSIIDTIQSMKANNVQVSIIGLAADVRICRKICHDTQGQYHVIVDEPHFKELLNQQVTPPNATSSTESSLIRMGFPRHEQGQQPSMCNCHLESSSSEGFSTGGYFCPQCRSKYCELPVECRACGLTLVSAPHLARSYHHLFLLEPFNEVRTEVAIFHKEKRICYSCQSQLNDPMSYQCSKCRQVFCVDCDLFVHETLHSCPGCSSSRKPRYSE</sequence>
<dbReference type="STRING" id="283909.R7VKJ3"/>
<dbReference type="PIRSF" id="PIRSF015919">
    <property type="entry name" value="TFIIH_SSL1"/>
    <property type="match status" value="1"/>
</dbReference>
<comment type="subcellular location">
    <subcellularLocation>
        <location evidence="1 11">Nucleus</location>
    </subcellularLocation>
</comment>
<dbReference type="AlphaFoldDB" id="R7VKJ3"/>
<evidence type="ECO:0000313" key="18">
    <source>
        <dbReference type="Proteomes" id="UP000014760"/>
    </source>
</evidence>
<dbReference type="InterPro" id="IPR046349">
    <property type="entry name" value="C1-like_sf"/>
</dbReference>
<organism evidence="16">
    <name type="scientific">Capitella teleta</name>
    <name type="common">Polychaete worm</name>
    <dbReference type="NCBI Taxonomy" id="283909"/>
    <lineage>
        <taxon>Eukaryota</taxon>
        <taxon>Metazoa</taxon>
        <taxon>Spiralia</taxon>
        <taxon>Lophotrochozoa</taxon>
        <taxon>Annelida</taxon>
        <taxon>Polychaeta</taxon>
        <taxon>Sedentaria</taxon>
        <taxon>Scolecida</taxon>
        <taxon>Capitellidae</taxon>
        <taxon>Capitella</taxon>
    </lineage>
</organism>
<dbReference type="Gene3D" id="3.40.50.410">
    <property type="entry name" value="von Willebrand factor, type A domain"/>
    <property type="match status" value="1"/>
</dbReference>
<dbReference type="PROSITE" id="PS50157">
    <property type="entry name" value="ZINC_FINGER_C2H2_2"/>
    <property type="match status" value="1"/>
</dbReference>
<dbReference type="GO" id="GO:0000439">
    <property type="term" value="C:transcription factor TFIIH core complex"/>
    <property type="evidence" value="ECO:0007669"/>
    <property type="project" value="InterPro"/>
</dbReference>
<dbReference type="NCBIfam" id="TIGR00622">
    <property type="entry name" value="ssl1"/>
    <property type="match status" value="1"/>
</dbReference>
<dbReference type="EnsemblMetazoa" id="CapteT178402">
    <property type="protein sequence ID" value="CapteP178402"/>
    <property type="gene ID" value="CapteG178402"/>
</dbReference>
<reference evidence="18" key="1">
    <citation type="submission" date="2012-12" db="EMBL/GenBank/DDBJ databases">
        <authorList>
            <person name="Hellsten U."/>
            <person name="Grimwood J."/>
            <person name="Chapman J.A."/>
            <person name="Shapiro H."/>
            <person name="Aerts A."/>
            <person name="Otillar R.P."/>
            <person name="Terry A.Y."/>
            <person name="Boore J.L."/>
            <person name="Simakov O."/>
            <person name="Marletaz F."/>
            <person name="Cho S.-J."/>
            <person name="Edsinger-Gonzales E."/>
            <person name="Havlak P."/>
            <person name="Kuo D.-H."/>
            <person name="Larsson T."/>
            <person name="Lv J."/>
            <person name="Arendt D."/>
            <person name="Savage R."/>
            <person name="Osoegawa K."/>
            <person name="de Jong P."/>
            <person name="Lindberg D.R."/>
            <person name="Seaver E.C."/>
            <person name="Weisblat D.A."/>
            <person name="Putnam N.H."/>
            <person name="Grigoriev I.V."/>
            <person name="Rokhsar D.S."/>
        </authorList>
    </citation>
    <scope>NUCLEOTIDE SEQUENCE</scope>
    <source>
        <strain evidence="18">I ESC-2004</strain>
    </source>
</reference>
<dbReference type="InterPro" id="IPR013083">
    <property type="entry name" value="Znf_RING/FYVE/PHD"/>
</dbReference>
<dbReference type="OrthoDB" id="284275at2759"/>
<evidence type="ECO:0000256" key="7">
    <source>
        <dbReference type="ARBA" id="ARBA00023015"/>
    </source>
</evidence>
<evidence type="ECO:0000259" key="15">
    <source>
        <dbReference type="PROSITE" id="PS50234"/>
    </source>
</evidence>
<proteinExistence type="inferred from homology"/>
<evidence type="ECO:0000256" key="12">
    <source>
        <dbReference type="PIRSR" id="PIRSR015919-1"/>
    </source>
</evidence>
<dbReference type="PROSITE" id="PS50234">
    <property type="entry name" value="VWFA"/>
    <property type="match status" value="1"/>
</dbReference>
<evidence type="ECO:0000256" key="5">
    <source>
        <dbReference type="ARBA" id="ARBA00022771"/>
    </source>
</evidence>
<keyword evidence="3 11" id="KW-0479">Metal-binding</keyword>
<dbReference type="SUPFAM" id="SSF53300">
    <property type="entry name" value="vWA-like"/>
    <property type="match status" value="1"/>
</dbReference>
<reference evidence="16 18" key="2">
    <citation type="journal article" date="2013" name="Nature">
        <title>Insights into bilaterian evolution from three spiralian genomes.</title>
        <authorList>
            <person name="Simakov O."/>
            <person name="Marletaz F."/>
            <person name="Cho S.J."/>
            <person name="Edsinger-Gonzales E."/>
            <person name="Havlak P."/>
            <person name="Hellsten U."/>
            <person name="Kuo D.H."/>
            <person name="Larsson T."/>
            <person name="Lv J."/>
            <person name="Arendt D."/>
            <person name="Savage R."/>
            <person name="Osoegawa K."/>
            <person name="de Jong P."/>
            <person name="Grimwood J."/>
            <person name="Chapman J.A."/>
            <person name="Shapiro H."/>
            <person name="Aerts A."/>
            <person name="Otillar R.P."/>
            <person name="Terry A.Y."/>
            <person name="Boore J.L."/>
            <person name="Grigoriev I.V."/>
            <person name="Lindberg D.R."/>
            <person name="Seaver E.C."/>
            <person name="Weisblat D.A."/>
            <person name="Putnam N.H."/>
            <person name="Rokhsar D.S."/>
        </authorList>
    </citation>
    <scope>NUCLEOTIDE SEQUENCE</scope>
    <source>
        <strain evidence="16 18">I ESC-2004</strain>
    </source>
</reference>
<evidence type="ECO:0000256" key="10">
    <source>
        <dbReference type="ARBA" id="ARBA00023242"/>
    </source>
</evidence>
<dbReference type="EMBL" id="AMQN01004065">
    <property type="status" value="NOT_ANNOTATED_CDS"/>
    <property type="molecule type" value="Genomic_DNA"/>
</dbReference>
<keyword evidence="8 11" id="KW-0804">Transcription</keyword>
<gene>
    <name evidence="16" type="ORF">CAPTEDRAFT_178402</name>
</gene>
<keyword evidence="7 11" id="KW-0805">Transcription regulation</keyword>
<dbReference type="GO" id="GO:0006357">
    <property type="term" value="P:regulation of transcription by RNA polymerase II"/>
    <property type="evidence" value="ECO:0007669"/>
    <property type="project" value="TreeGrafter"/>
</dbReference>
<dbReference type="InterPro" id="IPR002035">
    <property type="entry name" value="VWF_A"/>
</dbReference>
<evidence type="ECO:0000256" key="6">
    <source>
        <dbReference type="ARBA" id="ARBA00022833"/>
    </source>
</evidence>
<name>R7VKJ3_CAPTE</name>
<dbReference type="PANTHER" id="PTHR12695:SF2">
    <property type="entry name" value="GENERAL TRANSCRIPTION FACTOR IIH SUBUNIT 2-RELATED"/>
    <property type="match status" value="1"/>
</dbReference>
<dbReference type="InterPro" id="IPR013087">
    <property type="entry name" value="Znf_C2H2_type"/>
</dbReference>
<evidence type="ECO:0000256" key="9">
    <source>
        <dbReference type="ARBA" id="ARBA00023204"/>
    </source>
</evidence>
<dbReference type="FunFam" id="3.40.50.410:FF:000015">
    <property type="entry name" value="General transcription factor IIH subunit 2"/>
    <property type="match status" value="1"/>
</dbReference>
<dbReference type="FunCoup" id="R7VKJ3">
    <property type="interactions" value="1270"/>
</dbReference>
<evidence type="ECO:0000256" key="2">
    <source>
        <dbReference type="ARBA" id="ARBA00006092"/>
    </source>
</evidence>
<keyword evidence="18" id="KW-1185">Reference proteome</keyword>
<dbReference type="Gene3D" id="3.30.40.10">
    <property type="entry name" value="Zinc/RING finger domain, C3HC4 (zinc finger)"/>
    <property type="match status" value="1"/>
</dbReference>
<dbReference type="OMA" id="INWVEVP"/>
<keyword evidence="10 11" id="KW-0539">Nucleus</keyword>
<accession>R7VKJ3</accession>
<evidence type="ECO:0000313" key="16">
    <source>
        <dbReference type="EMBL" id="ELU17421.1"/>
    </source>
</evidence>
<dbReference type="PROSITE" id="PS00028">
    <property type="entry name" value="ZINC_FINGER_C2H2_1"/>
    <property type="match status" value="1"/>
</dbReference>
<feature type="domain" description="VWFA" evidence="15">
    <location>
        <begin position="58"/>
        <end position="234"/>
    </location>
</feature>
<evidence type="ECO:0000256" key="13">
    <source>
        <dbReference type="PROSITE-ProRule" id="PRU00042"/>
    </source>
</evidence>
<dbReference type="InterPro" id="IPR036465">
    <property type="entry name" value="vWFA_dom_sf"/>
</dbReference>
<dbReference type="CDD" id="cd01453">
    <property type="entry name" value="vWA_transcription_factor_IIH_type"/>
    <property type="match status" value="1"/>
</dbReference>
<keyword evidence="9" id="KW-0234">DNA repair</keyword>
<protein>
    <recommendedName>
        <fullName evidence="11">General transcription factor IIH subunit</fullName>
    </recommendedName>
</protein>
<evidence type="ECO:0000313" key="17">
    <source>
        <dbReference type="EnsemblMetazoa" id="CapteP178402"/>
    </source>
</evidence>
<dbReference type="GO" id="GO:0006351">
    <property type="term" value="P:DNA-templated transcription"/>
    <property type="evidence" value="ECO:0007669"/>
    <property type="project" value="InterPro"/>
</dbReference>
<evidence type="ECO:0000256" key="11">
    <source>
        <dbReference type="PIRNR" id="PIRNR015919"/>
    </source>
</evidence>
<dbReference type="Pfam" id="PF04056">
    <property type="entry name" value="Ssl1"/>
    <property type="match status" value="1"/>
</dbReference>
<dbReference type="SMART" id="SM00327">
    <property type="entry name" value="VWA"/>
    <property type="match status" value="1"/>
</dbReference>
<comment type="similarity">
    <text evidence="2 11">Belongs to the GTF2H2 family.</text>
</comment>
<evidence type="ECO:0000256" key="1">
    <source>
        <dbReference type="ARBA" id="ARBA00004123"/>
    </source>
</evidence>
<dbReference type="HOGENOM" id="CLU_028556_1_0_1"/>
<feature type="domain" description="C2H2-type" evidence="14">
    <location>
        <begin position="353"/>
        <end position="376"/>
    </location>
</feature>
<dbReference type="Proteomes" id="UP000014760">
    <property type="component" value="Unassembled WGS sequence"/>
</dbReference>
<keyword evidence="6 11" id="KW-0862">Zinc</keyword>
<dbReference type="Pfam" id="PF07975">
    <property type="entry name" value="C1_4"/>
    <property type="match status" value="1"/>
</dbReference>
<dbReference type="InterPro" id="IPR012170">
    <property type="entry name" value="TFIIH_SSL1/p44"/>
</dbReference>